<reference evidence="2" key="1">
    <citation type="journal article" date="2019" name="Int. J. Syst. Evol. Microbiol.">
        <title>The Global Catalogue of Microorganisms (GCM) 10K type strain sequencing project: providing services to taxonomists for standard genome sequencing and annotation.</title>
        <authorList>
            <consortium name="The Broad Institute Genomics Platform"/>
            <consortium name="The Broad Institute Genome Sequencing Center for Infectious Disease"/>
            <person name="Wu L."/>
            <person name="Ma J."/>
        </authorList>
    </citation>
    <scope>NUCLEOTIDE SEQUENCE [LARGE SCALE GENOMIC DNA]</scope>
    <source>
        <strain evidence="2">CCUG 53270</strain>
    </source>
</reference>
<dbReference type="RefSeq" id="WP_345595109.1">
    <property type="nucleotide sequence ID" value="NZ_BAABJG010000055.1"/>
</dbReference>
<dbReference type="Proteomes" id="UP001597180">
    <property type="component" value="Unassembled WGS sequence"/>
</dbReference>
<protein>
    <submittedName>
        <fullName evidence="1">DUF6710 family protein</fullName>
    </submittedName>
</protein>
<sequence>MFNNFFNKNKTSKVSGSDNAAEVQQQQFTRMISMAQDILKNSDEHTPSKEYKHPIFNFIKLLGMKMQTDYLTYLLYADDYGETRKYPDITPWHTFFDISAVLTLDGKKFYDILFGNKLETQFKVDLTEDLVLPWPWNVDRYVTSITSIGSSRPWGEWEEDSNHRVDMYLPLGICFVRGGNHSITSGIISGKGTVTTSKVYDISLVYDYVYTDGIYYRRTADNSIISSVQFIEFAVIFEIGRMLRERKISR</sequence>
<dbReference type="Pfam" id="PF20457">
    <property type="entry name" value="DUF6710"/>
    <property type="match status" value="1"/>
</dbReference>
<dbReference type="EMBL" id="JBHTLU010000012">
    <property type="protein sequence ID" value="MFD1219516.1"/>
    <property type="molecule type" value="Genomic_DNA"/>
</dbReference>
<name>A0ABW3UG59_9BACL</name>
<proteinExistence type="predicted"/>
<comment type="caution">
    <text evidence="1">The sequence shown here is derived from an EMBL/GenBank/DDBJ whole genome shotgun (WGS) entry which is preliminary data.</text>
</comment>
<gene>
    <name evidence="1" type="ORF">ACFQ4B_05260</name>
</gene>
<accession>A0ABW3UG59</accession>
<evidence type="ECO:0000313" key="1">
    <source>
        <dbReference type="EMBL" id="MFD1219516.1"/>
    </source>
</evidence>
<keyword evidence="2" id="KW-1185">Reference proteome</keyword>
<evidence type="ECO:0000313" key="2">
    <source>
        <dbReference type="Proteomes" id="UP001597180"/>
    </source>
</evidence>
<organism evidence="1 2">
    <name type="scientific">Paenibacillus vulneris</name>
    <dbReference type="NCBI Taxonomy" id="1133364"/>
    <lineage>
        <taxon>Bacteria</taxon>
        <taxon>Bacillati</taxon>
        <taxon>Bacillota</taxon>
        <taxon>Bacilli</taxon>
        <taxon>Bacillales</taxon>
        <taxon>Paenibacillaceae</taxon>
        <taxon>Paenibacillus</taxon>
    </lineage>
</organism>
<dbReference type="InterPro" id="IPR046556">
    <property type="entry name" value="DUF6710"/>
</dbReference>